<comment type="caution">
    <text evidence="2">The sequence shown here is derived from an EMBL/GenBank/DDBJ whole genome shotgun (WGS) entry which is preliminary data.</text>
</comment>
<feature type="region of interest" description="Disordered" evidence="1">
    <location>
        <begin position="26"/>
        <end position="50"/>
    </location>
</feature>
<reference evidence="2" key="1">
    <citation type="submission" date="2023-07" db="EMBL/GenBank/DDBJ databases">
        <title>draft genome sequence of fig (Ficus carica).</title>
        <authorList>
            <person name="Takahashi T."/>
            <person name="Nishimura K."/>
        </authorList>
    </citation>
    <scope>NUCLEOTIDE SEQUENCE</scope>
</reference>
<protein>
    <submittedName>
        <fullName evidence="2">Uncharacterized protein</fullName>
    </submittedName>
</protein>
<dbReference type="AlphaFoldDB" id="A0AA88E2Y1"/>
<name>A0AA88E2Y1_FICCA</name>
<gene>
    <name evidence="2" type="ORF">TIFTF001_035701</name>
</gene>
<evidence type="ECO:0000313" key="3">
    <source>
        <dbReference type="Proteomes" id="UP001187192"/>
    </source>
</evidence>
<evidence type="ECO:0000256" key="1">
    <source>
        <dbReference type="SAM" id="MobiDB-lite"/>
    </source>
</evidence>
<dbReference type="EMBL" id="BTGU01000348">
    <property type="protein sequence ID" value="GMN66641.1"/>
    <property type="molecule type" value="Genomic_DNA"/>
</dbReference>
<feature type="region of interest" description="Disordered" evidence="1">
    <location>
        <begin position="220"/>
        <end position="257"/>
    </location>
</feature>
<keyword evidence="3" id="KW-1185">Reference proteome</keyword>
<evidence type="ECO:0000313" key="2">
    <source>
        <dbReference type="EMBL" id="GMN66641.1"/>
    </source>
</evidence>
<sequence length="257" mass="27936">MGFALVGRGVLALSLIPKIGDPPLRSRATTGARDVGDHSAGHGLGGATTWKGGRRGTIPVNIATAMERVVILTMATERTSQQRRTDRYKILHSSIYPSLSAFLSTFAYIFPMKHQICHDGEGGRPTQPSSRRSSAAIVVGQPNGAPRDRTMVTQEITTANEISDVGYARSPSFLSNVGAPAMRDFLDYIFLENLGFARLYYLENQDFLAASYSSAAITSVSSPTTKAGVDRSQPLRRPSANQDRGNRHNGLPRQWEL</sequence>
<accession>A0AA88E2Y1</accession>
<dbReference type="Proteomes" id="UP001187192">
    <property type="component" value="Unassembled WGS sequence"/>
</dbReference>
<proteinExistence type="predicted"/>
<organism evidence="2 3">
    <name type="scientific">Ficus carica</name>
    <name type="common">Common fig</name>
    <dbReference type="NCBI Taxonomy" id="3494"/>
    <lineage>
        <taxon>Eukaryota</taxon>
        <taxon>Viridiplantae</taxon>
        <taxon>Streptophyta</taxon>
        <taxon>Embryophyta</taxon>
        <taxon>Tracheophyta</taxon>
        <taxon>Spermatophyta</taxon>
        <taxon>Magnoliopsida</taxon>
        <taxon>eudicotyledons</taxon>
        <taxon>Gunneridae</taxon>
        <taxon>Pentapetalae</taxon>
        <taxon>rosids</taxon>
        <taxon>fabids</taxon>
        <taxon>Rosales</taxon>
        <taxon>Moraceae</taxon>
        <taxon>Ficeae</taxon>
        <taxon>Ficus</taxon>
    </lineage>
</organism>